<sequence>MRETPVNGSTKRTFFIFFPNNYSILKRNDLSKTGNVSLYFTSSISSQSVLFSALGIQFRFWIMVKAVVGEDTRLTSVEDRLSHSAIPAEVGLVIGKLSSVLDRGFVFDLIPTPSNDDGEPACAVLETKDDKRKPSKSKSQSSESSSLSIDSDWVAEHARQVSRMLLGGMKVVGIYVWASDIAFKNSTMILCQAMKAVSDAIRHLDPSLNEALLIHICYSPRRWNCRTCLLSSSITSSNLRPCDFKLGKVLSSLQRFRCSYNFSFRLPLYGEGGSSAQTFTDTIRKELAIHAKELNSANAMIDGDLVHNDEPCNTDGEHEIELLFPFMKDTRAEASTAKNVTGILLFSGSVFSYAYLNVKEPISQAIADIKADIIRSLQSRLDIICDESEQDLNPTDVGDNENADGMSKIPISKLILNSSIKACHLRLPRRVLVPWLSGMFICDYLQPFESLEVVKERCIELMSMEHSSIDASKISEVETETSLLIAESMWDVISPATSASSFCLGGNVERTTDGEDETKRTSNASTASNVPILVGIFVLLLSIVLGFMLYQSD</sequence>
<reference evidence="8 9" key="1">
    <citation type="submission" date="2019-12" db="EMBL/GenBank/DDBJ databases">
        <authorList>
            <person name="Jiao W.-B."/>
            <person name="Schneeberger K."/>
        </authorList>
    </citation>
    <scope>NUCLEOTIDE SEQUENCE [LARGE SCALE GENOMIC DNA]</scope>
    <source>
        <strain evidence="9">cv. C24</strain>
    </source>
</reference>
<dbReference type="OrthoDB" id="21458at2759"/>
<evidence type="ECO:0000313" key="8">
    <source>
        <dbReference type="EMBL" id="CAA0384015.1"/>
    </source>
</evidence>
<dbReference type="EMBL" id="CACSHJ010000089">
    <property type="protein sequence ID" value="CAA0384015.1"/>
    <property type="molecule type" value="Genomic_DNA"/>
</dbReference>
<dbReference type="Proteomes" id="UP000434276">
    <property type="component" value="Unassembled WGS sequence"/>
</dbReference>
<evidence type="ECO:0000256" key="6">
    <source>
        <dbReference type="SAM" id="MobiDB-lite"/>
    </source>
</evidence>
<evidence type="ECO:0000256" key="1">
    <source>
        <dbReference type="ARBA" id="ARBA00004370"/>
    </source>
</evidence>
<evidence type="ECO:0000256" key="2">
    <source>
        <dbReference type="ARBA" id="ARBA00010131"/>
    </source>
</evidence>
<name>A0A5S9XGJ6_ARATH</name>
<comment type="similarity">
    <text evidence="2">Belongs to the ODR-4 family.</text>
</comment>
<proteinExistence type="inferred from homology"/>
<dbReference type="InterPro" id="IPR029454">
    <property type="entry name" value="ODR-4-like"/>
</dbReference>
<evidence type="ECO:0000256" key="5">
    <source>
        <dbReference type="ARBA" id="ARBA00023136"/>
    </source>
</evidence>
<organism evidence="8 9">
    <name type="scientific">Arabidopsis thaliana</name>
    <name type="common">Mouse-ear cress</name>
    <dbReference type="NCBI Taxonomy" id="3702"/>
    <lineage>
        <taxon>Eukaryota</taxon>
        <taxon>Viridiplantae</taxon>
        <taxon>Streptophyta</taxon>
        <taxon>Embryophyta</taxon>
        <taxon>Tracheophyta</taxon>
        <taxon>Spermatophyta</taxon>
        <taxon>Magnoliopsida</taxon>
        <taxon>eudicotyledons</taxon>
        <taxon>Gunneridae</taxon>
        <taxon>Pentapetalae</taxon>
        <taxon>rosids</taxon>
        <taxon>malvids</taxon>
        <taxon>Brassicales</taxon>
        <taxon>Brassicaceae</taxon>
        <taxon>Camelineae</taxon>
        <taxon>Arabidopsis</taxon>
    </lineage>
</organism>
<evidence type="ECO:0000313" key="9">
    <source>
        <dbReference type="Proteomes" id="UP000434276"/>
    </source>
</evidence>
<dbReference type="ExpressionAtlas" id="A0A5S9XGJ6">
    <property type="expression patterns" value="baseline and differential"/>
</dbReference>
<dbReference type="PANTHER" id="PTHR33966">
    <property type="entry name" value="PROTEIN ODR-4 HOMOLOG"/>
    <property type="match status" value="1"/>
</dbReference>
<feature type="region of interest" description="Disordered" evidence="6">
    <location>
        <begin position="118"/>
        <end position="144"/>
    </location>
</feature>
<evidence type="ECO:0000256" key="7">
    <source>
        <dbReference type="SAM" id="Phobius"/>
    </source>
</evidence>
<dbReference type="AlphaFoldDB" id="A0A5S9XGJ6"/>
<evidence type="ECO:0008006" key="10">
    <source>
        <dbReference type="Google" id="ProtNLM"/>
    </source>
</evidence>
<keyword evidence="4 7" id="KW-1133">Transmembrane helix</keyword>
<comment type="subcellular location">
    <subcellularLocation>
        <location evidence="1">Membrane</location>
    </subcellularLocation>
</comment>
<dbReference type="PANTHER" id="PTHR33966:SF1">
    <property type="entry name" value="PROTEIN ODR-4 HOMOLOG"/>
    <property type="match status" value="1"/>
</dbReference>
<gene>
    <name evidence="8" type="ORF">C24_LOCUS14211</name>
</gene>
<dbReference type="GO" id="GO:0016020">
    <property type="term" value="C:membrane"/>
    <property type="evidence" value="ECO:0007669"/>
    <property type="project" value="UniProtKB-SubCell"/>
</dbReference>
<accession>A0A5S9XGJ6</accession>
<keyword evidence="3 7" id="KW-0812">Transmembrane</keyword>
<dbReference type="Pfam" id="PF14778">
    <property type="entry name" value="ODR4-like"/>
    <property type="match status" value="1"/>
</dbReference>
<protein>
    <recommendedName>
        <fullName evidence="10">Oxidoreductase, zinc-binding dehydrogenase family protein</fullName>
    </recommendedName>
</protein>
<evidence type="ECO:0000256" key="3">
    <source>
        <dbReference type="ARBA" id="ARBA00022692"/>
    </source>
</evidence>
<feature type="transmembrane region" description="Helical" evidence="7">
    <location>
        <begin position="530"/>
        <end position="550"/>
    </location>
</feature>
<keyword evidence="5 7" id="KW-0472">Membrane</keyword>
<evidence type="ECO:0000256" key="4">
    <source>
        <dbReference type="ARBA" id="ARBA00022989"/>
    </source>
</evidence>